<accession>A0A3S9AID3</accession>
<evidence type="ECO:0000313" key="3">
    <source>
        <dbReference type="Proteomes" id="UP000276980"/>
    </source>
</evidence>
<name>A0A3S9AID3_ACIJO</name>
<sequence length="141" mass="15864">MKKILLAGSLSFCLILAGCYKAEIRKNEVVLSPSAENILVQIGAIIDDNDLYRSIVVLEDNADRTKIPNNCDTEKSEQLIFIFIKKKMISACQKLKNSDDEGWLVRYTEGSTQYEFSYSELMGEYSSGTYNTVTKEVIGVE</sequence>
<evidence type="ECO:0000313" key="2">
    <source>
        <dbReference type="EMBL" id="GEK43669.1"/>
    </source>
</evidence>
<evidence type="ECO:0008006" key="5">
    <source>
        <dbReference type="Google" id="ProtNLM"/>
    </source>
</evidence>
<proteinExistence type="predicted"/>
<protein>
    <recommendedName>
        <fullName evidence="5">Lipoprotein</fullName>
    </recommendedName>
</protein>
<evidence type="ECO:0000313" key="4">
    <source>
        <dbReference type="Proteomes" id="UP000321274"/>
    </source>
</evidence>
<dbReference type="Proteomes" id="UP000276980">
    <property type="component" value="Chromosome"/>
</dbReference>
<dbReference type="RefSeq" id="WP_005399974.1">
    <property type="nucleotide sequence ID" value="NZ_BJUJ01000015.1"/>
</dbReference>
<organism evidence="1 3">
    <name type="scientific">Acinetobacter johnsonii</name>
    <dbReference type="NCBI Taxonomy" id="40214"/>
    <lineage>
        <taxon>Bacteria</taxon>
        <taxon>Pseudomonadati</taxon>
        <taxon>Pseudomonadota</taxon>
        <taxon>Gammaproteobacteria</taxon>
        <taxon>Moraxellales</taxon>
        <taxon>Moraxellaceae</taxon>
        <taxon>Acinetobacter</taxon>
    </lineage>
</organism>
<gene>
    <name evidence="2" type="ORF">AJO04nite_09270</name>
    <name evidence="1" type="ORF">CFH90_04730</name>
</gene>
<dbReference type="PROSITE" id="PS51257">
    <property type="entry name" value="PROKAR_LIPOPROTEIN"/>
    <property type="match status" value="1"/>
</dbReference>
<dbReference type="AlphaFoldDB" id="A0A3S9AID3"/>
<reference evidence="2 4" key="2">
    <citation type="submission" date="2019-07" db="EMBL/GenBank/DDBJ databases">
        <title>Whole genome shotgun sequence of Acinetobacter johnsonii NBRC 102197.</title>
        <authorList>
            <person name="Hosoyama A."/>
            <person name="Uohara A."/>
            <person name="Ohji S."/>
            <person name="Ichikawa N."/>
        </authorList>
    </citation>
    <scope>NUCLEOTIDE SEQUENCE [LARGE SCALE GENOMIC DNA]</scope>
    <source>
        <strain evidence="2 4">NBRC 102197</strain>
    </source>
</reference>
<dbReference type="Proteomes" id="UP000321274">
    <property type="component" value="Unassembled WGS sequence"/>
</dbReference>
<dbReference type="EMBL" id="BJUJ01000015">
    <property type="protein sequence ID" value="GEK43669.1"/>
    <property type="molecule type" value="Genomic_DNA"/>
</dbReference>
<reference evidence="1 3" key="1">
    <citation type="submission" date="2017-06" db="EMBL/GenBank/DDBJ databases">
        <title>Complete Genome Sequence of the Carbazole-Degrading Bacterium Acinetobacter johnsonii IC001.</title>
        <authorList>
            <person name="Vejarano F."/>
            <person name="Suzuki-Minakuchi C."/>
            <person name="Ohtsubo Y."/>
            <person name="Tsuda M."/>
            <person name="Okada K."/>
            <person name="Nojiri H."/>
        </authorList>
    </citation>
    <scope>NUCLEOTIDE SEQUENCE [LARGE SCALE GENOMIC DNA]</scope>
    <source>
        <strain evidence="1 3">IC001</strain>
    </source>
</reference>
<evidence type="ECO:0000313" key="1">
    <source>
        <dbReference type="EMBL" id="AZN63368.1"/>
    </source>
</evidence>
<dbReference type="EMBL" id="CP022298">
    <property type="protein sequence ID" value="AZN63368.1"/>
    <property type="molecule type" value="Genomic_DNA"/>
</dbReference>